<evidence type="ECO:0000256" key="1">
    <source>
        <dbReference type="ARBA" id="ARBA00007031"/>
    </source>
</evidence>
<evidence type="ECO:0000313" key="3">
    <source>
        <dbReference type="EMBL" id="EHH13902.1"/>
    </source>
</evidence>
<dbReference type="AlphaFoldDB" id="G6Y2Y6"/>
<reference evidence="3 4" key="1">
    <citation type="journal article" date="2012" name="J. Bacteriol.">
        <title>Draft Genome Sequence of Plant Growth-Promoting Rhizobium Mesorhizobium amorphae, Isolated from Zinc-Lead Mine Tailings.</title>
        <authorList>
            <person name="Hao X."/>
            <person name="Lin Y."/>
            <person name="Johnstone L."/>
            <person name="Baltrus D.A."/>
            <person name="Miller S.J."/>
            <person name="Wei G."/>
            <person name="Rensing C."/>
        </authorList>
    </citation>
    <scope>NUCLEOTIDE SEQUENCE [LARGE SCALE GENOMIC DNA]</scope>
    <source>
        <strain evidence="3 4">CCNWGS0123</strain>
    </source>
</reference>
<evidence type="ECO:0000313" key="4">
    <source>
        <dbReference type="Proteomes" id="UP000002949"/>
    </source>
</evidence>
<proteinExistence type="inferred from homology"/>
<keyword evidence="4" id="KW-1185">Reference proteome</keyword>
<comment type="similarity">
    <text evidence="1">Belongs to the ros/MucR family.</text>
</comment>
<protein>
    <submittedName>
        <fullName evidence="3">Transcriptional regulator</fullName>
    </submittedName>
</protein>
<dbReference type="Proteomes" id="UP000002949">
    <property type="component" value="Unassembled WGS sequence"/>
</dbReference>
<dbReference type="GO" id="GO:0008270">
    <property type="term" value="F:zinc ion binding"/>
    <property type="evidence" value="ECO:0007669"/>
    <property type="project" value="InterPro"/>
</dbReference>
<name>G6Y2Y6_9HYPH</name>
<gene>
    <name evidence="3" type="ORF">MEA186_01196</name>
</gene>
<evidence type="ECO:0000256" key="2">
    <source>
        <dbReference type="SAM" id="MobiDB-lite"/>
    </source>
</evidence>
<dbReference type="PATRIC" id="fig|1082933.3.peg.205"/>
<dbReference type="InterPro" id="IPR008807">
    <property type="entry name" value="ROS_MUCR"/>
</dbReference>
<dbReference type="EMBL" id="AGSN01000015">
    <property type="protein sequence ID" value="EHH13902.1"/>
    <property type="molecule type" value="Genomic_DNA"/>
</dbReference>
<sequence>MKRRFADYVSRRLESFMTEEAEKNIDTLIELTADVVSAYVSNNPVPVGDLPALIGQVHAALKGTAGSVSTQEPEPLKPAVPIRKSVTPDYIISLEDGKKFKSLKRHLSTHYGLTPDEYRAKWGLPADYPMVAPNYASARSALAKTMGLGRKPKEPETPEPAPEPAKRTRKKVAA</sequence>
<accession>G6Y2Y6</accession>
<feature type="region of interest" description="Disordered" evidence="2">
    <location>
        <begin position="142"/>
        <end position="174"/>
    </location>
</feature>
<dbReference type="eggNOG" id="COG4957">
    <property type="taxonomic scope" value="Bacteria"/>
</dbReference>
<dbReference type="Pfam" id="PF05443">
    <property type="entry name" value="ROS_MUCR"/>
    <property type="match status" value="1"/>
</dbReference>
<dbReference type="GO" id="GO:0003677">
    <property type="term" value="F:DNA binding"/>
    <property type="evidence" value="ECO:0007669"/>
    <property type="project" value="InterPro"/>
</dbReference>
<dbReference type="InterPro" id="IPR041920">
    <property type="entry name" value="ROS/MUCR_sf"/>
</dbReference>
<dbReference type="GO" id="GO:0006355">
    <property type="term" value="P:regulation of DNA-templated transcription"/>
    <property type="evidence" value="ECO:0007669"/>
    <property type="project" value="InterPro"/>
</dbReference>
<organism evidence="3 4">
    <name type="scientific">Mesorhizobium amorphae CCNWGS0123</name>
    <dbReference type="NCBI Taxonomy" id="1082933"/>
    <lineage>
        <taxon>Bacteria</taxon>
        <taxon>Pseudomonadati</taxon>
        <taxon>Pseudomonadota</taxon>
        <taxon>Alphaproteobacteria</taxon>
        <taxon>Hyphomicrobiales</taxon>
        <taxon>Phyllobacteriaceae</taxon>
        <taxon>Mesorhizobium</taxon>
    </lineage>
</organism>
<dbReference type="Gene3D" id="1.10.10.1550">
    <property type="entry name" value="ROS/MUCR transcriptional regulator protein"/>
    <property type="match status" value="1"/>
</dbReference>